<feature type="domain" description="Aconitase/3-isopropylmalate dehydratase large subunit alpha/beta/alpha" evidence="10">
    <location>
        <begin position="69"/>
        <end position="582"/>
    </location>
</feature>
<evidence type="ECO:0000256" key="1">
    <source>
        <dbReference type="ARBA" id="ARBA00001966"/>
    </source>
</evidence>
<dbReference type="EMBL" id="ASRX01000044">
    <property type="protein sequence ID" value="EYF03608.1"/>
    <property type="molecule type" value="Genomic_DNA"/>
</dbReference>
<keyword evidence="6 9" id="KW-0411">Iron-sulfur</keyword>
<dbReference type="GO" id="GO:0051539">
    <property type="term" value="F:4 iron, 4 sulfur cluster binding"/>
    <property type="evidence" value="ECO:0007669"/>
    <property type="project" value="UniProtKB-KW"/>
</dbReference>
<dbReference type="InterPro" id="IPR044137">
    <property type="entry name" value="AcnA_IRP_Swivel"/>
</dbReference>
<dbReference type="UniPathway" id="UPA00223">
    <property type="reaction ID" value="UER00718"/>
</dbReference>
<evidence type="ECO:0000256" key="9">
    <source>
        <dbReference type="RuleBase" id="RU361275"/>
    </source>
</evidence>
<dbReference type="EC" id="4.2.1.3" evidence="9"/>
<dbReference type="PROSITE" id="PS00450">
    <property type="entry name" value="ACONITASE_1"/>
    <property type="match status" value="1"/>
</dbReference>
<comment type="pathway">
    <text evidence="2">Carbohydrate metabolism; tricarboxylic acid cycle; isocitrate from oxaloacetate: step 2/2.</text>
</comment>
<evidence type="ECO:0000256" key="8">
    <source>
        <dbReference type="ARBA" id="ARBA00023501"/>
    </source>
</evidence>
<dbReference type="InterPro" id="IPR015928">
    <property type="entry name" value="Aconitase/3IPM_dehydase_swvl"/>
</dbReference>
<dbReference type="PROSITE" id="PS01244">
    <property type="entry name" value="ACONITASE_2"/>
    <property type="match status" value="1"/>
</dbReference>
<accession>A0A017T314</accession>
<gene>
    <name evidence="12" type="ORF">CAP_5399</name>
</gene>
<feature type="domain" description="Aconitase A/isopropylmalate dehydratase small subunit swivel" evidence="11">
    <location>
        <begin position="711"/>
        <end position="839"/>
    </location>
</feature>
<dbReference type="STRING" id="1192034.CAP_5399"/>
<dbReference type="Pfam" id="PF00330">
    <property type="entry name" value="Aconitase"/>
    <property type="match status" value="1"/>
</dbReference>
<keyword evidence="9" id="KW-0004">4Fe-4S</keyword>
<dbReference type="NCBIfam" id="NF006757">
    <property type="entry name" value="PRK09277.1"/>
    <property type="match status" value="1"/>
</dbReference>
<dbReference type="InterPro" id="IPR036008">
    <property type="entry name" value="Aconitase_4Fe-4S_dom"/>
</dbReference>
<evidence type="ECO:0000256" key="2">
    <source>
        <dbReference type="ARBA" id="ARBA00004717"/>
    </source>
</evidence>
<evidence type="ECO:0000256" key="7">
    <source>
        <dbReference type="ARBA" id="ARBA00023239"/>
    </source>
</evidence>
<dbReference type="eggNOG" id="COG1048">
    <property type="taxonomic scope" value="Bacteria"/>
</dbReference>
<evidence type="ECO:0000256" key="5">
    <source>
        <dbReference type="ARBA" id="ARBA00023004"/>
    </source>
</evidence>
<dbReference type="FunFam" id="3.30.499.10:FF:000002">
    <property type="entry name" value="Aconitate hydratase"/>
    <property type="match status" value="1"/>
</dbReference>
<dbReference type="Proteomes" id="UP000019678">
    <property type="component" value="Unassembled WGS sequence"/>
</dbReference>
<reference evidence="12 13" key="1">
    <citation type="submission" date="2013-05" db="EMBL/GenBank/DDBJ databases">
        <title>Genome assembly of Chondromyces apiculatus DSM 436.</title>
        <authorList>
            <person name="Sharma G."/>
            <person name="Khatri I."/>
            <person name="Kaur C."/>
            <person name="Mayilraj S."/>
            <person name="Subramanian S."/>
        </authorList>
    </citation>
    <scope>NUCLEOTIDE SEQUENCE [LARGE SCALE GENOMIC DNA]</scope>
    <source>
        <strain evidence="12 13">DSM 436</strain>
    </source>
</reference>
<dbReference type="RefSeq" id="WP_044245716.1">
    <property type="nucleotide sequence ID" value="NZ_ASRX01000044.1"/>
</dbReference>
<dbReference type="GO" id="GO:0006099">
    <property type="term" value="P:tricarboxylic acid cycle"/>
    <property type="evidence" value="ECO:0007669"/>
    <property type="project" value="UniProtKB-UniPathway"/>
</dbReference>
<dbReference type="PRINTS" id="PR00415">
    <property type="entry name" value="ACONITASE"/>
</dbReference>
<sequence length="913" mass="99564">MVDSFGTKSTLLNHGNTHTYFNVTKTGTAVERLPFSLRVLLENLLRHEDGRVVRREHIEAILNWAPKKKPTQEINFHPARVLLQDFTGVPAVADLAAMREALAKLGGDPTRINPLQPADLVIDHSVQVDRFATGLAVRQNEELEFERNVERYNFLRWGSQAFMNFRVVPPGQGICHQINLEHLASCVMRNEAGMAYFDTLVGTDSHTTMINGLGVVGWGVGGIEAEASMLGQPMSMLIPEVVGFRLSGSLPEGATATDLVLTVTQMLRQKKVVGKFVEFYGPGLSALSLPDRATLANMAPEYGATIGYFPVDQETLSYLRFTGRSPEAVDLCEVYCKAQGMFRTDETPDPEFSDTLSLDLADIQPSLAGPRRPQDRVLLREAKRAFRTSLQSMLEKDFGAADKEAVERYLSEGAGSEAAKHPALEKIMRPADIVQGDNKYTLRHGAVVVAAITSCTNTSNPAVMLGAGLLAKKAVERGIQVKPWVKTSLAPGSKVVTDYLNEAGLTPYLEALGFHLVGYGCTTCIGNSGPLPEVVGDTVRANDLVVASVLSGNRNFEGRINQFVRMNFLASPPLVVAYALRGDVDADLYNEPLGHDRNGQPVFLKDIWPTTAEVTEAVRTAVKSEHFQKEYADVFRGDEAWQKLSVPEGQTFAWQDDSTYVRRPPFFDDLSREPAPLTDITKANVLALLGDSVTTDHISPAGNISKSSPAAKYLQEHGVKPEEFNSYGARRGNHEVMMRGTFANIRLKNLLRQGEEGGITVHVPSGDKATIYDAAMRYKQDGTPLVVIAGAEYGTGSSRDWAAKGTMLLGVRAVIAKSFERIHRSNLVGMGVLPLEFTNGEDAQSLGLTGLETFDIGGIAEGLTPGKKLEVKVTGKDGALKTFTVLTRIDTPNEVDYYQHGGILQFVLRSLGG</sequence>
<dbReference type="NCBIfam" id="NF009520">
    <property type="entry name" value="PRK12881.1"/>
    <property type="match status" value="1"/>
</dbReference>
<evidence type="ECO:0000259" key="11">
    <source>
        <dbReference type="Pfam" id="PF00694"/>
    </source>
</evidence>
<dbReference type="CDD" id="cd01586">
    <property type="entry name" value="AcnA_IRP"/>
    <property type="match status" value="1"/>
</dbReference>
<keyword evidence="13" id="KW-1185">Reference proteome</keyword>
<dbReference type="GO" id="GO:0046872">
    <property type="term" value="F:metal ion binding"/>
    <property type="evidence" value="ECO:0007669"/>
    <property type="project" value="UniProtKB-KW"/>
</dbReference>
<keyword evidence="5 9" id="KW-0408">Iron</keyword>
<dbReference type="InterPro" id="IPR015931">
    <property type="entry name" value="Acnase/IPM_dHydase_lsu_aba_1/3"/>
</dbReference>
<dbReference type="PANTHER" id="PTHR11670">
    <property type="entry name" value="ACONITASE/IRON-RESPONSIVE ELEMENT FAMILY MEMBER"/>
    <property type="match status" value="1"/>
</dbReference>
<dbReference type="CDD" id="cd01580">
    <property type="entry name" value="AcnA_IRP_Swivel"/>
    <property type="match status" value="1"/>
</dbReference>
<evidence type="ECO:0000256" key="3">
    <source>
        <dbReference type="ARBA" id="ARBA00007185"/>
    </source>
</evidence>
<comment type="catalytic activity">
    <reaction evidence="8 9">
        <text>citrate = D-threo-isocitrate</text>
        <dbReference type="Rhea" id="RHEA:10336"/>
        <dbReference type="ChEBI" id="CHEBI:15562"/>
        <dbReference type="ChEBI" id="CHEBI:16947"/>
        <dbReference type="EC" id="4.2.1.3"/>
    </reaction>
</comment>
<evidence type="ECO:0000256" key="6">
    <source>
        <dbReference type="ARBA" id="ARBA00023014"/>
    </source>
</evidence>
<dbReference type="InterPro" id="IPR001030">
    <property type="entry name" value="Acoase/IPM_deHydtase_lsu_aba"/>
</dbReference>
<name>A0A017T314_9BACT</name>
<dbReference type="InterPro" id="IPR018136">
    <property type="entry name" value="Aconitase_4Fe-4S_BS"/>
</dbReference>
<dbReference type="InterPro" id="IPR006249">
    <property type="entry name" value="Aconitase/IRP2"/>
</dbReference>
<keyword evidence="7 9" id="KW-0456">Lyase</keyword>
<comment type="caution">
    <text evidence="12">The sequence shown here is derived from an EMBL/GenBank/DDBJ whole genome shotgun (WGS) entry which is preliminary data.</text>
</comment>
<dbReference type="FunFam" id="3.20.19.10:FF:000001">
    <property type="entry name" value="Aconitate hydratase"/>
    <property type="match status" value="1"/>
</dbReference>
<comment type="similarity">
    <text evidence="3 9">Belongs to the aconitase/IPM isomerase family.</text>
</comment>
<dbReference type="AlphaFoldDB" id="A0A017T314"/>
<evidence type="ECO:0000256" key="4">
    <source>
        <dbReference type="ARBA" id="ARBA00022723"/>
    </source>
</evidence>
<comment type="function">
    <text evidence="9">Catalyzes the isomerization of citrate to isocitrate via cis-aconitate.</text>
</comment>
<dbReference type="OrthoDB" id="9764318at2"/>
<dbReference type="InterPro" id="IPR000573">
    <property type="entry name" value="AconitaseA/IPMdHydase_ssu_swvl"/>
</dbReference>
<dbReference type="Gene3D" id="3.20.19.10">
    <property type="entry name" value="Aconitase, domain 4"/>
    <property type="match status" value="1"/>
</dbReference>
<evidence type="ECO:0000259" key="10">
    <source>
        <dbReference type="Pfam" id="PF00330"/>
    </source>
</evidence>
<keyword evidence="4" id="KW-0479">Metal-binding</keyword>
<dbReference type="SUPFAM" id="SSF52016">
    <property type="entry name" value="LeuD/IlvD-like"/>
    <property type="match status" value="1"/>
</dbReference>
<dbReference type="GO" id="GO:0003994">
    <property type="term" value="F:aconitate hydratase activity"/>
    <property type="evidence" value="ECO:0007669"/>
    <property type="project" value="UniProtKB-EC"/>
</dbReference>
<dbReference type="Gene3D" id="6.10.190.10">
    <property type="match status" value="1"/>
</dbReference>
<dbReference type="SUPFAM" id="SSF53732">
    <property type="entry name" value="Aconitase iron-sulfur domain"/>
    <property type="match status" value="1"/>
</dbReference>
<dbReference type="Gene3D" id="3.30.499.10">
    <property type="entry name" value="Aconitase, domain 3"/>
    <property type="match status" value="2"/>
</dbReference>
<dbReference type="NCBIfam" id="TIGR01341">
    <property type="entry name" value="aconitase_1"/>
    <property type="match status" value="1"/>
</dbReference>
<dbReference type="Pfam" id="PF00694">
    <property type="entry name" value="Aconitase_C"/>
    <property type="match status" value="1"/>
</dbReference>
<protein>
    <recommendedName>
        <fullName evidence="9">Aconitate hydratase</fullName>
        <shortName evidence="9">Aconitase</shortName>
        <ecNumber evidence="9">4.2.1.3</ecNumber>
    </recommendedName>
</protein>
<comment type="cofactor">
    <cofactor evidence="1">
        <name>[4Fe-4S] cluster</name>
        <dbReference type="ChEBI" id="CHEBI:49883"/>
    </cofactor>
</comment>
<organism evidence="12 13">
    <name type="scientific">Chondromyces apiculatus DSM 436</name>
    <dbReference type="NCBI Taxonomy" id="1192034"/>
    <lineage>
        <taxon>Bacteria</taxon>
        <taxon>Pseudomonadati</taxon>
        <taxon>Myxococcota</taxon>
        <taxon>Polyangia</taxon>
        <taxon>Polyangiales</taxon>
        <taxon>Polyangiaceae</taxon>
        <taxon>Chondromyces</taxon>
    </lineage>
</organism>
<evidence type="ECO:0000313" key="13">
    <source>
        <dbReference type="Proteomes" id="UP000019678"/>
    </source>
</evidence>
<proteinExistence type="inferred from homology"/>
<evidence type="ECO:0000313" key="12">
    <source>
        <dbReference type="EMBL" id="EYF03608.1"/>
    </source>
</evidence>